<dbReference type="Proteomes" id="UP000593571">
    <property type="component" value="Unassembled WGS sequence"/>
</dbReference>
<protein>
    <submittedName>
        <fullName evidence="1">Synaptonemal complex protein 2</fullName>
    </submittedName>
</protein>
<organism evidence="1 2">
    <name type="scientific">Rousettus aegyptiacus</name>
    <name type="common">Egyptian fruit bat</name>
    <name type="synonym">Pteropus aegyptiacus</name>
    <dbReference type="NCBI Taxonomy" id="9407"/>
    <lineage>
        <taxon>Eukaryota</taxon>
        <taxon>Metazoa</taxon>
        <taxon>Chordata</taxon>
        <taxon>Craniata</taxon>
        <taxon>Vertebrata</taxon>
        <taxon>Euteleostomi</taxon>
        <taxon>Mammalia</taxon>
        <taxon>Eutheria</taxon>
        <taxon>Laurasiatheria</taxon>
        <taxon>Chiroptera</taxon>
        <taxon>Yinpterochiroptera</taxon>
        <taxon>Pteropodoidea</taxon>
        <taxon>Pteropodidae</taxon>
        <taxon>Rousettinae</taxon>
        <taxon>Rousettus</taxon>
    </lineage>
</organism>
<accession>A0A7J8DL74</accession>
<name>A0A7J8DL74_ROUAE</name>
<evidence type="ECO:0000313" key="2">
    <source>
        <dbReference type="Proteomes" id="UP000593571"/>
    </source>
</evidence>
<keyword evidence="2" id="KW-1185">Reference proteome</keyword>
<sequence length="71" mass="8626">MKWIMLHHLNLDRLKEEIEEMIQTNIPKWPKLQKRQKIRAPTSQTKLLMSSKIFLICRQWEKLINLRCPAS</sequence>
<proteinExistence type="predicted"/>
<dbReference type="EMBL" id="JACASE010000012">
    <property type="protein sequence ID" value="KAF6423974.1"/>
    <property type="molecule type" value="Genomic_DNA"/>
</dbReference>
<evidence type="ECO:0000313" key="1">
    <source>
        <dbReference type="EMBL" id="KAF6423974.1"/>
    </source>
</evidence>
<dbReference type="AlphaFoldDB" id="A0A7J8DL74"/>
<reference evidence="1 2" key="1">
    <citation type="journal article" date="2020" name="Nature">
        <title>Six reference-quality genomes reveal evolution of bat adaptations.</title>
        <authorList>
            <person name="Jebb D."/>
            <person name="Huang Z."/>
            <person name="Pippel M."/>
            <person name="Hughes G.M."/>
            <person name="Lavrichenko K."/>
            <person name="Devanna P."/>
            <person name="Winkler S."/>
            <person name="Jermiin L.S."/>
            <person name="Skirmuntt E.C."/>
            <person name="Katzourakis A."/>
            <person name="Burkitt-Gray L."/>
            <person name="Ray D.A."/>
            <person name="Sullivan K.A.M."/>
            <person name="Roscito J.G."/>
            <person name="Kirilenko B.M."/>
            <person name="Davalos L.M."/>
            <person name="Corthals A.P."/>
            <person name="Power M.L."/>
            <person name="Jones G."/>
            <person name="Ransome R.D."/>
            <person name="Dechmann D.K.N."/>
            <person name="Locatelli A.G."/>
            <person name="Puechmaille S.J."/>
            <person name="Fedrigo O."/>
            <person name="Jarvis E.D."/>
            <person name="Hiller M."/>
            <person name="Vernes S.C."/>
            <person name="Myers E.W."/>
            <person name="Teeling E.C."/>
        </authorList>
    </citation>
    <scope>NUCLEOTIDE SEQUENCE [LARGE SCALE GENOMIC DNA]</scope>
    <source>
        <strain evidence="1">MRouAeg1</strain>
        <tissue evidence="1">Muscle</tissue>
    </source>
</reference>
<gene>
    <name evidence="1" type="ORF">HJG63_018755</name>
</gene>
<comment type="caution">
    <text evidence="1">The sequence shown here is derived from an EMBL/GenBank/DDBJ whole genome shotgun (WGS) entry which is preliminary data.</text>
</comment>